<dbReference type="InterPro" id="IPR036291">
    <property type="entry name" value="NAD(P)-bd_dom_sf"/>
</dbReference>
<dbReference type="Pfam" id="PF13561">
    <property type="entry name" value="adh_short_C2"/>
    <property type="match status" value="1"/>
</dbReference>
<dbReference type="PANTHER" id="PTHR42760">
    <property type="entry name" value="SHORT-CHAIN DEHYDROGENASES/REDUCTASES FAMILY MEMBER"/>
    <property type="match status" value="1"/>
</dbReference>
<reference evidence="2" key="2">
    <citation type="submission" date="2020-09" db="EMBL/GenBank/DDBJ databases">
        <authorList>
            <person name="Sun Q."/>
            <person name="Zhou Y."/>
        </authorList>
    </citation>
    <scope>NUCLEOTIDE SEQUENCE</scope>
    <source>
        <strain evidence="2">CGMCC 1.15095</strain>
    </source>
</reference>
<dbReference type="AlphaFoldDB" id="A0A916X434"/>
<evidence type="ECO:0000256" key="1">
    <source>
        <dbReference type="ARBA" id="ARBA00006484"/>
    </source>
</evidence>
<evidence type="ECO:0000313" key="2">
    <source>
        <dbReference type="EMBL" id="GGB97607.1"/>
    </source>
</evidence>
<dbReference type="EMBL" id="BMHK01000007">
    <property type="protein sequence ID" value="GGB97607.1"/>
    <property type="molecule type" value="Genomic_DNA"/>
</dbReference>
<proteinExistence type="inferred from homology"/>
<comment type="similarity">
    <text evidence="1">Belongs to the short-chain dehydrogenases/reductases (SDR) family.</text>
</comment>
<accession>A0A916X434</accession>
<dbReference type="PRINTS" id="PR00080">
    <property type="entry name" value="SDRFAMILY"/>
</dbReference>
<dbReference type="PRINTS" id="PR00081">
    <property type="entry name" value="GDHRDH"/>
</dbReference>
<comment type="caution">
    <text evidence="2">The sequence shown here is derived from an EMBL/GenBank/DDBJ whole genome shotgun (WGS) entry which is preliminary data.</text>
</comment>
<gene>
    <name evidence="2" type="ORF">GCM10011494_15120</name>
</gene>
<dbReference type="PROSITE" id="PS00061">
    <property type="entry name" value="ADH_SHORT"/>
    <property type="match status" value="1"/>
</dbReference>
<protein>
    <submittedName>
        <fullName evidence="2">Oxidoreductase</fullName>
    </submittedName>
</protein>
<sequence>MQENLAQAFTLDGRIAVVTGAASGLGRETAVVLAEAGATPVLCDVNEAGLGETAAQVQRVGAKAIVCPADVADRGAVEMVADKAAALSGRVDIWVNVAGILVNRPVIEAIDEEVDRMLAINLKGVYWGCAAAGRVMCPNRSGSIINFSSSGADNPVPGLSLYSMTKAAVNMLTRTVAKEFGAYGIRANTVAPGWVETAMGTHGFRDETGAIDSDKREEGMRLRAGASPLGIVGTPRDIALAVLYLASDASRFVTGQILRPNGGVSMP</sequence>
<dbReference type="Gene3D" id="3.40.50.720">
    <property type="entry name" value="NAD(P)-binding Rossmann-like Domain"/>
    <property type="match status" value="1"/>
</dbReference>
<dbReference type="GO" id="GO:0016616">
    <property type="term" value="F:oxidoreductase activity, acting on the CH-OH group of donors, NAD or NADP as acceptor"/>
    <property type="evidence" value="ECO:0007669"/>
    <property type="project" value="TreeGrafter"/>
</dbReference>
<dbReference type="RefSeq" id="WP_188770078.1">
    <property type="nucleotide sequence ID" value="NZ_BMHK01000007.1"/>
</dbReference>
<keyword evidence="3" id="KW-1185">Reference proteome</keyword>
<dbReference type="Proteomes" id="UP000608154">
    <property type="component" value="Unassembled WGS sequence"/>
</dbReference>
<dbReference type="SUPFAM" id="SSF51735">
    <property type="entry name" value="NAD(P)-binding Rossmann-fold domains"/>
    <property type="match status" value="1"/>
</dbReference>
<evidence type="ECO:0000313" key="3">
    <source>
        <dbReference type="Proteomes" id="UP000608154"/>
    </source>
</evidence>
<reference evidence="2" key="1">
    <citation type="journal article" date="2014" name="Int. J. Syst. Evol. Microbiol.">
        <title>Complete genome sequence of Corynebacterium casei LMG S-19264T (=DSM 44701T), isolated from a smear-ripened cheese.</title>
        <authorList>
            <consortium name="US DOE Joint Genome Institute (JGI-PGF)"/>
            <person name="Walter F."/>
            <person name="Albersmeier A."/>
            <person name="Kalinowski J."/>
            <person name="Ruckert C."/>
        </authorList>
    </citation>
    <scope>NUCLEOTIDE SEQUENCE</scope>
    <source>
        <strain evidence="2">CGMCC 1.15095</strain>
    </source>
</reference>
<dbReference type="CDD" id="cd05233">
    <property type="entry name" value="SDR_c"/>
    <property type="match status" value="1"/>
</dbReference>
<dbReference type="FunFam" id="3.40.50.720:FF:000084">
    <property type="entry name" value="Short-chain dehydrogenase reductase"/>
    <property type="match status" value="1"/>
</dbReference>
<dbReference type="InterPro" id="IPR002347">
    <property type="entry name" value="SDR_fam"/>
</dbReference>
<name>A0A916X434_9SPHN</name>
<organism evidence="2 3">
    <name type="scientific">Novosphingobium endophyticum</name>
    <dbReference type="NCBI Taxonomy" id="1955250"/>
    <lineage>
        <taxon>Bacteria</taxon>
        <taxon>Pseudomonadati</taxon>
        <taxon>Pseudomonadota</taxon>
        <taxon>Alphaproteobacteria</taxon>
        <taxon>Sphingomonadales</taxon>
        <taxon>Sphingomonadaceae</taxon>
        <taxon>Novosphingobium</taxon>
    </lineage>
</organism>
<dbReference type="InterPro" id="IPR020904">
    <property type="entry name" value="Sc_DH/Rdtase_CS"/>
</dbReference>